<dbReference type="EMBL" id="JAUUTY010000006">
    <property type="protein sequence ID" value="KAK1621360.1"/>
    <property type="molecule type" value="Genomic_DNA"/>
</dbReference>
<reference evidence="2" key="1">
    <citation type="submission" date="2023-07" db="EMBL/GenBank/DDBJ databases">
        <title>A chromosome-level genome assembly of Lolium multiflorum.</title>
        <authorList>
            <person name="Chen Y."/>
            <person name="Copetti D."/>
            <person name="Kolliker R."/>
            <person name="Studer B."/>
        </authorList>
    </citation>
    <scope>NUCLEOTIDE SEQUENCE</scope>
    <source>
        <strain evidence="2">02402/16</strain>
        <tissue evidence="2">Leaf</tissue>
    </source>
</reference>
<protein>
    <recommendedName>
        <fullName evidence="1">F-box domain-containing protein</fullName>
    </recommendedName>
</protein>
<dbReference type="Pfam" id="PF00646">
    <property type="entry name" value="F-box"/>
    <property type="match status" value="1"/>
</dbReference>
<keyword evidence="3" id="KW-1185">Reference proteome</keyword>
<dbReference type="Gene3D" id="1.20.1280.50">
    <property type="match status" value="1"/>
</dbReference>
<dbReference type="InterPro" id="IPR055357">
    <property type="entry name" value="LRR_At1g61320_AtMIF1"/>
</dbReference>
<dbReference type="PROSITE" id="PS50181">
    <property type="entry name" value="FBOX"/>
    <property type="match status" value="1"/>
</dbReference>
<evidence type="ECO:0000313" key="2">
    <source>
        <dbReference type="EMBL" id="KAK1621360.1"/>
    </source>
</evidence>
<accession>A0AAD8RH42</accession>
<sequence>MANSHLRRPAAGATAKPSVKGLTRSTRWSSLAMLGGEEDAQVYLKEDGEDWLSSLPDDVLLNIVERLSIADAVRTSILSRRWRPIPAMLSKICITVGSVAPGHDRTRAGVARANAAVLRATASLLQERTTSPYPIRQLCLQFFLGYGFFRICWIVADAIAAHKVVPIELDVLTRKETEQCTADNMVDNGMELNIFLKHYPAILSGLTRLKLQNVRLPESDLAKLFGLCKQLEFLRLDNCDMHFISLLQVEHPQLRELAILRSSFETVDLKWLPELRTLTFSCWLPQLDDPLSFGHVPLLHTVSISNKAGLSHKMLKLSEFLRKTTLSNLHVSFQSEKIWVKPEGLRELSQVFKKLRFVNLSGISEECDLTWTMFVLHGAPFLEELCIRVCDCLGIWEKKTLTCSKERKDADAKWETSASDFKHHNLSVLRIIGFQSEDKFVNYVTAVMESAVNLKEIYLHEKPVCEKCMYDHRPKNRYPRTKSQRTLVINSFGMDMRPLLTLHFPSLREQCNGSAG</sequence>
<dbReference type="Gene3D" id="3.80.10.10">
    <property type="entry name" value="Ribonuclease Inhibitor"/>
    <property type="match status" value="1"/>
</dbReference>
<comment type="caution">
    <text evidence="2">The sequence shown here is derived from an EMBL/GenBank/DDBJ whole genome shotgun (WGS) entry which is preliminary data.</text>
</comment>
<dbReference type="AlphaFoldDB" id="A0AAD8RH42"/>
<dbReference type="InterPro" id="IPR044997">
    <property type="entry name" value="F-box_plant"/>
</dbReference>
<evidence type="ECO:0000259" key="1">
    <source>
        <dbReference type="PROSITE" id="PS50181"/>
    </source>
</evidence>
<dbReference type="PANTHER" id="PTHR32153">
    <property type="entry name" value="OJ000223_09.16 PROTEIN"/>
    <property type="match status" value="1"/>
</dbReference>
<evidence type="ECO:0000313" key="3">
    <source>
        <dbReference type="Proteomes" id="UP001231189"/>
    </source>
</evidence>
<feature type="domain" description="F-box" evidence="1">
    <location>
        <begin position="49"/>
        <end position="85"/>
    </location>
</feature>
<dbReference type="SUPFAM" id="SSF52047">
    <property type="entry name" value="RNI-like"/>
    <property type="match status" value="1"/>
</dbReference>
<dbReference type="Pfam" id="PF23622">
    <property type="entry name" value="LRR_At1g61320_AtMIF1"/>
    <property type="match status" value="1"/>
</dbReference>
<dbReference type="InterPro" id="IPR001810">
    <property type="entry name" value="F-box_dom"/>
</dbReference>
<dbReference type="InterPro" id="IPR036047">
    <property type="entry name" value="F-box-like_dom_sf"/>
</dbReference>
<dbReference type="Proteomes" id="UP001231189">
    <property type="component" value="Unassembled WGS sequence"/>
</dbReference>
<name>A0AAD8RH42_LOLMU</name>
<proteinExistence type="predicted"/>
<gene>
    <name evidence="2" type="ORF">QYE76_026877</name>
</gene>
<organism evidence="2 3">
    <name type="scientific">Lolium multiflorum</name>
    <name type="common">Italian ryegrass</name>
    <name type="synonym">Lolium perenne subsp. multiflorum</name>
    <dbReference type="NCBI Taxonomy" id="4521"/>
    <lineage>
        <taxon>Eukaryota</taxon>
        <taxon>Viridiplantae</taxon>
        <taxon>Streptophyta</taxon>
        <taxon>Embryophyta</taxon>
        <taxon>Tracheophyta</taxon>
        <taxon>Spermatophyta</taxon>
        <taxon>Magnoliopsida</taxon>
        <taxon>Liliopsida</taxon>
        <taxon>Poales</taxon>
        <taxon>Poaceae</taxon>
        <taxon>BOP clade</taxon>
        <taxon>Pooideae</taxon>
        <taxon>Poodae</taxon>
        <taxon>Poeae</taxon>
        <taxon>Poeae Chloroplast Group 2 (Poeae type)</taxon>
        <taxon>Loliodinae</taxon>
        <taxon>Loliinae</taxon>
        <taxon>Lolium</taxon>
    </lineage>
</organism>
<dbReference type="SUPFAM" id="SSF81383">
    <property type="entry name" value="F-box domain"/>
    <property type="match status" value="1"/>
</dbReference>
<dbReference type="InterPro" id="IPR032675">
    <property type="entry name" value="LRR_dom_sf"/>
</dbReference>